<evidence type="ECO:0000256" key="4">
    <source>
        <dbReference type="ARBA" id="ARBA00022448"/>
    </source>
</evidence>
<comment type="similarity">
    <text evidence="2 12">Belongs to the SecG family.</text>
</comment>
<dbReference type="PATRIC" id="fig|989403.3.peg.354"/>
<dbReference type="InterPro" id="IPR004692">
    <property type="entry name" value="SecG"/>
</dbReference>
<dbReference type="GO" id="GO:0065002">
    <property type="term" value="P:intracellular protein transmembrane transport"/>
    <property type="evidence" value="ECO:0007669"/>
    <property type="project" value="TreeGrafter"/>
</dbReference>
<evidence type="ECO:0000256" key="6">
    <source>
        <dbReference type="ARBA" id="ARBA00022692"/>
    </source>
</evidence>
<feature type="transmembrane region" description="Helical" evidence="12">
    <location>
        <begin position="51"/>
        <end position="71"/>
    </location>
</feature>
<evidence type="ECO:0000313" key="14">
    <source>
        <dbReference type="EMBL" id="KZL21905.1"/>
    </source>
</evidence>
<name>A0A166B5J8_9HYPH</name>
<sequence>METVLIVIHLMVVVALVAMVLLQRSEGGALGIGGGGGGVMSSRGTANMLTRGTAILAICFFVTSLALSLLARYDERPGSLLEQVPAGSEAQGTEQGGSNGLLDQLQQQSQPTGPQVPPAQ</sequence>
<dbReference type="PRINTS" id="PR01651">
    <property type="entry name" value="SECGEXPORT"/>
</dbReference>
<protein>
    <recommendedName>
        <fullName evidence="3 12">Protein-export membrane protein SecG</fullName>
    </recommendedName>
</protein>
<keyword evidence="5 12" id="KW-1003">Cell membrane</keyword>
<evidence type="ECO:0000256" key="5">
    <source>
        <dbReference type="ARBA" id="ARBA00022475"/>
    </source>
</evidence>
<evidence type="ECO:0000256" key="2">
    <source>
        <dbReference type="ARBA" id="ARBA00008445"/>
    </source>
</evidence>
<keyword evidence="7 12" id="KW-0653">Protein transport</keyword>
<evidence type="ECO:0000256" key="13">
    <source>
        <dbReference type="SAM" id="MobiDB-lite"/>
    </source>
</evidence>
<dbReference type="RefSeq" id="WP_068001170.1">
    <property type="nucleotide sequence ID" value="NZ_FOFM01000004.1"/>
</dbReference>
<dbReference type="PANTHER" id="PTHR34182:SF1">
    <property type="entry name" value="PROTEIN-EXPORT MEMBRANE PROTEIN SECG"/>
    <property type="match status" value="1"/>
</dbReference>
<dbReference type="GO" id="GO:0043952">
    <property type="term" value="P:protein transport by the Sec complex"/>
    <property type="evidence" value="ECO:0007669"/>
    <property type="project" value="TreeGrafter"/>
</dbReference>
<comment type="caution">
    <text evidence="12">Lacks conserved residue(s) required for the propagation of feature annotation.</text>
</comment>
<dbReference type="GO" id="GO:0009306">
    <property type="term" value="P:protein secretion"/>
    <property type="evidence" value="ECO:0007669"/>
    <property type="project" value="UniProtKB-UniRule"/>
</dbReference>
<evidence type="ECO:0000256" key="9">
    <source>
        <dbReference type="ARBA" id="ARBA00023010"/>
    </source>
</evidence>
<evidence type="ECO:0000256" key="8">
    <source>
        <dbReference type="ARBA" id="ARBA00022989"/>
    </source>
</evidence>
<organism evidence="14 15">
    <name type="scientific">Pseudovibrio axinellae</name>
    <dbReference type="NCBI Taxonomy" id="989403"/>
    <lineage>
        <taxon>Bacteria</taxon>
        <taxon>Pseudomonadati</taxon>
        <taxon>Pseudomonadota</taxon>
        <taxon>Alphaproteobacteria</taxon>
        <taxon>Hyphomicrobiales</taxon>
        <taxon>Stappiaceae</taxon>
        <taxon>Pseudovibrio</taxon>
    </lineage>
</organism>
<comment type="subcellular location">
    <subcellularLocation>
        <location evidence="1 12">Cell membrane</location>
        <topology evidence="1 12">Multi-pass membrane protein</topology>
    </subcellularLocation>
</comment>
<reference evidence="14 15" key="1">
    <citation type="journal article" date="2016" name="Front. Microbiol.">
        <title>Comparative Genomic Analysis Reveals a Diverse Repertoire of Genes Involved in Prokaryote-Eukaryote Interactions within the Pseudovibrio Genus.</title>
        <authorList>
            <person name="Romano S."/>
            <person name="Fernandez-Guerra A."/>
            <person name="Reen F.J."/>
            <person name="Glockner F.O."/>
            <person name="Crowley S.P."/>
            <person name="O'Sullivan O."/>
            <person name="Cotter P.D."/>
            <person name="Adams C."/>
            <person name="Dobson A.D."/>
            <person name="O'Gara F."/>
        </authorList>
    </citation>
    <scope>NUCLEOTIDE SEQUENCE [LARGE SCALE GENOMIC DNA]</scope>
    <source>
        <strain evidence="14 15">Ad2</strain>
    </source>
</reference>
<evidence type="ECO:0000256" key="10">
    <source>
        <dbReference type="ARBA" id="ARBA00023136"/>
    </source>
</evidence>
<keyword evidence="4 12" id="KW-0813">Transport</keyword>
<dbReference type="GO" id="GO:0005886">
    <property type="term" value="C:plasma membrane"/>
    <property type="evidence" value="ECO:0007669"/>
    <property type="project" value="UniProtKB-SubCell"/>
</dbReference>
<dbReference type="AlphaFoldDB" id="A0A166B5J8"/>
<accession>A0A166B5J8</accession>
<dbReference type="STRING" id="989403.SAMN05421798_104332"/>
<dbReference type="Pfam" id="PF03840">
    <property type="entry name" value="SecG"/>
    <property type="match status" value="1"/>
</dbReference>
<proteinExistence type="inferred from homology"/>
<dbReference type="EMBL" id="LMCB01000002">
    <property type="protein sequence ID" value="KZL21905.1"/>
    <property type="molecule type" value="Genomic_DNA"/>
</dbReference>
<keyword evidence="6 12" id="KW-0812">Transmembrane</keyword>
<dbReference type="Proteomes" id="UP000076577">
    <property type="component" value="Unassembled WGS sequence"/>
</dbReference>
<dbReference type="GO" id="GO:0015450">
    <property type="term" value="F:protein-transporting ATPase activity"/>
    <property type="evidence" value="ECO:0007669"/>
    <property type="project" value="UniProtKB-UniRule"/>
</dbReference>
<evidence type="ECO:0000256" key="3">
    <source>
        <dbReference type="ARBA" id="ARBA00017876"/>
    </source>
</evidence>
<dbReference type="PANTHER" id="PTHR34182">
    <property type="entry name" value="PROTEIN-EXPORT MEMBRANE PROTEIN SECG"/>
    <property type="match status" value="1"/>
</dbReference>
<keyword evidence="8 12" id="KW-1133">Transmembrane helix</keyword>
<dbReference type="NCBIfam" id="TIGR00810">
    <property type="entry name" value="secG"/>
    <property type="match status" value="1"/>
</dbReference>
<evidence type="ECO:0000256" key="1">
    <source>
        <dbReference type="ARBA" id="ARBA00004651"/>
    </source>
</evidence>
<evidence type="ECO:0000256" key="11">
    <source>
        <dbReference type="ARBA" id="ARBA00025182"/>
    </source>
</evidence>
<feature type="region of interest" description="Disordered" evidence="13">
    <location>
        <begin position="82"/>
        <end position="120"/>
    </location>
</feature>
<comment type="function">
    <text evidence="11 12">Involved in protein export. Participates in an early event of protein translocation.</text>
</comment>
<comment type="caution">
    <text evidence="14">The sequence shown here is derived from an EMBL/GenBank/DDBJ whole genome shotgun (WGS) entry which is preliminary data.</text>
</comment>
<feature type="compositionally biased region" description="Low complexity" evidence="13">
    <location>
        <begin position="100"/>
        <end position="113"/>
    </location>
</feature>
<keyword evidence="9 12" id="KW-0811">Translocation</keyword>
<evidence type="ECO:0000256" key="12">
    <source>
        <dbReference type="RuleBase" id="RU365087"/>
    </source>
</evidence>
<evidence type="ECO:0000313" key="15">
    <source>
        <dbReference type="Proteomes" id="UP000076577"/>
    </source>
</evidence>
<keyword evidence="10 12" id="KW-0472">Membrane</keyword>
<dbReference type="OrthoDB" id="7366942at2"/>
<keyword evidence="15" id="KW-1185">Reference proteome</keyword>
<gene>
    <name evidence="14" type="primary">secG</name>
    <name evidence="14" type="ORF">PsAD2_00334</name>
</gene>
<evidence type="ECO:0000256" key="7">
    <source>
        <dbReference type="ARBA" id="ARBA00022927"/>
    </source>
</evidence>